<dbReference type="InterPro" id="IPR036736">
    <property type="entry name" value="ACP-like_sf"/>
</dbReference>
<dbReference type="Pfam" id="PF00668">
    <property type="entry name" value="Condensation"/>
    <property type="match status" value="3"/>
</dbReference>
<dbReference type="InterPro" id="IPR023213">
    <property type="entry name" value="CAT-like_dom_sf"/>
</dbReference>
<dbReference type="Pfam" id="PF13193">
    <property type="entry name" value="AMP-binding_C"/>
    <property type="match status" value="1"/>
</dbReference>
<dbReference type="Gene3D" id="3.30.300.30">
    <property type="match status" value="1"/>
</dbReference>
<dbReference type="Proteomes" id="UP000199529">
    <property type="component" value="Unassembled WGS sequence"/>
</dbReference>
<dbReference type="GO" id="GO:0031177">
    <property type="term" value="F:phosphopantetheine binding"/>
    <property type="evidence" value="ECO:0007669"/>
    <property type="project" value="InterPro"/>
</dbReference>
<dbReference type="InterPro" id="IPR044894">
    <property type="entry name" value="TubC_N_sf"/>
</dbReference>
<dbReference type="RefSeq" id="WP_093265435.1">
    <property type="nucleotide sequence ID" value="NZ_FNOK01000010.1"/>
</dbReference>
<dbReference type="GO" id="GO:0044550">
    <property type="term" value="P:secondary metabolite biosynthetic process"/>
    <property type="evidence" value="ECO:0007669"/>
    <property type="project" value="TreeGrafter"/>
</dbReference>
<dbReference type="OrthoDB" id="2378856at2"/>
<dbReference type="GO" id="GO:0003824">
    <property type="term" value="F:catalytic activity"/>
    <property type="evidence" value="ECO:0007669"/>
    <property type="project" value="InterPro"/>
</dbReference>
<dbReference type="FunFam" id="3.40.50.980:FF:000002">
    <property type="entry name" value="Enterobactin synthetase component F"/>
    <property type="match status" value="1"/>
</dbReference>
<dbReference type="PROSITE" id="PS00455">
    <property type="entry name" value="AMP_BINDING"/>
    <property type="match status" value="1"/>
</dbReference>
<reference evidence="7" key="1">
    <citation type="submission" date="2016-10" db="EMBL/GenBank/DDBJ databases">
        <authorList>
            <person name="Varghese N."/>
            <person name="Submissions S."/>
        </authorList>
    </citation>
    <scope>NUCLEOTIDE SEQUENCE [LARGE SCALE GENOMIC DNA]</scope>
    <source>
        <strain evidence="7">CGMCC 4.3530</strain>
    </source>
</reference>
<dbReference type="InterPro" id="IPR045851">
    <property type="entry name" value="AMP-bd_C_sf"/>
</dbReference>
<evidence type="ECO:0000313" key="6">
    <source>
        <dbReference type="EMBL" id="SDX39055.1"/>
    </source>
</evidence>
<evidence type="ECO:0000259" key="5">
    <source>
        <dbReference type="PROSITE" id="PS50075"/>
    </source>
</evidence>
<keyword evidence="3" id="KW-0597">Phosphoprotein</keyword>
<dbReference type="PROSITE" id="PS50075">
    <property type="entry name" value="CARRIER"/>
    <property type="match status" value="2"/>
</dbReference>
<evidence type="ECO:0000256" key="2">
    <source>
        <dbReference type="ARBA" id="ARBA00022450"/>
    </source>
</evidence>
<dbReference type="GO" id="GO:0005737">
    <property type="term" value="C:cytoplasm"/>
    <property type="evidence" value="ECO:0007669"/>
    <property type="project" value="TreeGrafter"/>
</dbReference>
<dbReference type="InterPro" id="IPR006162">
    <property type="entry name" value="Ppantetheine_attach_site"/>
</dbReference>
<gene>
    <name evidence="6" type="ORF">SAMN05216215_1010128</name>
</gene>
<dbReference type="Gene3D" id="3.30.559.10">
    <property type="entry name" value="Chloramphenicol acetyltransferase-like domain"/>
    <property type="match status" value="3"/>
</dbReference>
<evidence type="ECO:0000256" key="1">
    <source>
        <dbReference type="ARBA" id="ARBA00001957"/>
    </source>
</evidence>
<dbReference type="STRING" id="418495.SAMN05216215_1010128"/>
<dbReference type="PANTHER" id="PTHR45527">
    <property type="entry name" value="NONRIBOSOMAL PEPTIDE SYNTHETASE"/>
    <property type="match status" value="1"/>
</dbReference>
<accession>A0A1H3BBA0</accession>
<dbReference type="Pfam" id="PF00501">
    <property type="entry name" value="AMP-binding"/>
    <property type="match status" value="1"/>
</dbReference>
<organism evidence="6 7">
    <name type="scientific">Saccharopolyspora shandongensis</name>
    <dbReference type="NCBI Taxonomy" id="418495"/>
    <lineage>
        <taxon>Bacteria</taxon>
        <taxon>Bacillati</taxon>
        <taxon>Actinomycetota</taxon>
        <taxon>Actinomycetes</taxon>
        <taxon>Pseudonocardiales</taxon>
        <taxon>Pseudonocardiaceae</taxon>
        <taxon>Saccharopolyspora</taxon>
    </lineage>
</organism>
<protein>
    <submittedName>
        <fullName evidence="6">Amino acid adenylation domain-containing protein</fullName>
    </submittedName>
</protein>
<dbReference type="EMBL" id="FNOK01000010">
    <property type="protein sequence ID" value="SDX39055.1"/>
    <property type="molecule type" value="Genomic_DNA"/>
</dbReference>
<dbReference type="SUPFAM" id="SSF52777">
    <property type="entry name" value="CoA-dependent acyltransferases"/>
    <property type="match status" value="6"/>
</dbReference>
<dbReference type="SUPFAM" id="SSF56801">
    <property type="entry name" value="Acetyl-CoA synthetase-like"/>
    <property type="match status" value="1"/>
</dbReference>
<dbReference type="InterPro" id="IPR025110">
    <property type="entry name" value="AMP-bd_C"/>
</dbReference>
<evidence type="ECO:0000256" key="4">
    <source>
        <dbReference type="SAM" id="MobiDB-lite"/>
    </source>
</evidence>
<keyword evidence="7" id="KW-1185">Reference proteome</keyword>
<dbReference type="Gene3D" id="3.30.559.30">
    <property type="entry name" value="Nonribosomal peptide synthetase, condensation domain"/>
    <property type="match status" value="3"/>
</dbReference>
<dbReference type="Gene3D" id="3.40.50.12780">
    <property type="entry name" value="N-terminal domain of ligase-like"/>
    <property type="match status" value="1"/>
</dbReference>
<evidence type="ECO:0000256" key="3">
    <source>
        <dbReference type="ARBA" id="ARBA00022553"/>
    </source>
</evidence>
<dbReference type="PROSITE" id="PS00012">
    <property type="entry name" value="PHOSPHOPANTETHEINE"/>
    <property type="match status" value="1"/>
</dbReference>
<proteinExistence type="predicted"/>
<dbReference type="PANTHER" id="PTHR45527:SF1">
    <property type="entry name" value="FATTY ACID SYNTHASE"/>
    <property type="match status" value="1"/>
</dbReference>
<dbReference type="SMART" id="SM00823">
    <property type="entry name" value="PKS_PP"/>
    <property type="match status" value="1"/>
</dbReference>
<dbReference type="NCBIfam" id="TIGR01733">
    <property type="entry name" value="AA-adenyl-dom"/>
    <property type="match status" value="1"/>
</dbReference>
<feature type="domain" description="Carrier" evidence="5">
    <location>
        <begin position="1607"/>
        <end position="1681"/>
    </location>
</feature>
<keyword evidence="2" id="KW-0596">Phosphopantetheine</keyword>
<comment type="cofactor">
    <cofactor evidence="1">
        <name>pantetheine 4'-phosphate</name>
        <dbReference type="ChEBI" id="CHEBI:47942"/>
    </cofactor>
</comment>
<dbReference type="InterPro" id="IPR042099">
    <property type="entry name" value="ANL_N_sf"/>
</dbReference>
<feature type="domain" description="Carrier" evidence="5">
    <location>
        <begin position="1035"/>
        <end position="1109"/>
    </location>
</feature>
<dbReference type="Gene3D" id="1.10.10.1830">
    <property type="entry name" value="Non-ribosomal peptide synthase, adenylation domain"/>
    <property type="match status" value="1"/>
</dbReference>
<sequence>MNAHDLVRRLDDLGVGLTLVDDRIRYRSRGAQLAPELVAEMKQHRAELVDILNRRAQLRWPPARGDADDQERRGPLSKAQQTLWATNYFLEDGTYNVCGALRLRGELDDVAFAAALEDVHRRHPSLRTVFPVALGEPVQHVLPAVATPVVFQDFSHQPPGTALDECLRECARLADRKLPLDTAPPVSMCRYRLAEDDHVFVVVLHHVIADGVSVGVLLEDLAQCYNARLDGSPVEPSAGDVDMLDYARWEQEHLRYADLGTARRYWKERLSDAAFGPLPLPPPREELREDHRGGAYTAIIDAATTAAVRRLVSESRSSSFLVVSAAISSMLSRYTGREDMVVGMPVARRDRAGLEKLVGLLLDMIPVRLELGGGPSFADLVKRTRTAVLGAMGNAVVPSEIVLDEHAARGDAAGRALFNVIVTDAGTQLPEPSFRGLEASHLEVAQVGAKYDLNFLVRDDGDTLAIDVEYDRRAVGEQDVAAMTSMVRRILAQGAANPQRRAADLAAAPFGEIGAGAVGEHADRVPGADESLVARLAAMAQTRGDAVAVSHDGATLSYRELAGLVDRIARGLRREGFGAGDVVAISLPRGIDLVAAIVGVMGSGAACLVLDDSWPQARVDRVLADADARRIIAPEPDSGSGRVTVAQLAELGAAAAPSEPVPAQATAYVIYTSGSTGRPKGVHVTHHNLLSLLGATGDAYGFGADDTWTLFHACSFDVSMYEMFGCLLHGGRLVVVPQWTTREPEAFAQLLQRERVTVLSQTPSALSVMLPAIERNPSAAEHIRYVLFAGEALDRRLVDQWYQALGDRTQLVNMYGITETTVHASWRWLRPDDAHTAESDIGGPLPGTSLHILHDNGTSVFDRCVGEIYVGGPQVSAGYLGRPRETALRFVPDPFGPIPGSRMYRSGDLARRSGTGMSYLGRRDSQVQVNGFRIELSEIEEALAGQSGVAAAAAVTTPDDGGTRIVAVVVAEDDADLSAAELIRGARAVLPRYMIPHAVAVVAELPLTNNGKLDRAAVVSAATAAITSSPRVSTPPQGPAETLLLELFREVLGDDSASTATDFLEQGGDSMHAIHLVGLARERGLAFSVRDVYEAPVLTELAARAVLRDQDATEASAEREPFSLLPAEFAGSFPDDVEDAYPMTAMQTGMIYHQEIAPGAGVYHIVLSYRVRGTMDPVAFRAAAQAVTDAHPILRTSFDLGHAHGPVQRVHTAVDVPVEFEDLANLAPADQEARIRQVVETETASSFDLARVPLFRLVVLTLSADDYQLVFAHNHAILDGWSVNVFFEDLHAQYLDRLHGGSGRPLPRPRTRFADYVALEQRALADPADADFWRERTSPEAHLIAPGRSGDPVMRQLHEDLPGTIDELRAVAAQVGVPLKALLLAAHIRVVAWLTGHDDVVTSLVFACRPEEQDSDRMLGLFLNQLPVRVELADQSWAELARQVHRGESDMMRHRWYPHASIQQEHGSRPIFDSSFNFTDYHTTRRLVRDGSLEVLDSYELESTHYAFGSNYTVDVRTHELRMILEYDASAVARSTVALAAEAHRRILSAIVADPDKACRSTALPGVVDLARLLESELGTPEPDEPARETANGGAVVPESAVDQSTPVEPGLARSARKAWTEVLGVTDFGADTSFFEVGGSSLTAMRVVSMLRAQHGQLSMGAFMENPTVNGTARALSAASNSTDDAVAPVADADPVGDGPRRYPLSRAQHQMWLLASKLPEVALFGMPGALRAEGPLDLDVLKRTLASLVRRHEALRTRIVSTDDGPEQVVEPQADLDIEVVDLSGHADPVADCEKLMAAAVREPIALDRAPLMRAIVYRIGALRHVIYLNIHHVVCDGWSLELLLGEAARTYRELAAGAGTADRPAAPGSGRLALARAEWAESPAARRQLTYWVDRLTPPWTSLAAGPSSRFAAADQATFVERLRSASCQRRLDRAAIEPVRDAARRHGLTEFMVVLTAFATALRSWSGQDDIRVATMLANRAQPGTEDVVGLVANTAVLRMQVGADADPVDLSREVQRACIGAYENQEVPFEDVLTALAERYPAEQRTGPMYEAMLVVQEETTAVAPDDGLEFSPYRSDRGVLTTSIAATNCEFVLGVTPDDGALVLNLRYKPAITDRAVAVELLDDIATALTATARAMGERA</sequence>
<dbReference type="InterPro" id="IPR020806">
    <property type="entry name" value="PKS_PP-bd"/>
</dbReference>
<dbReference type="InterPro" id="IPR020845">
    <property type="entry name" value="AMP-binding_CS"/>
</dbReference>
<dbReference type="Gene3D" id="1.10.1200.10">
    <property type="entry name" value="ACP-like"/>
    <property type="match status" value="2"/>
</dbReference>
<dbReference type="InterPro" id="IPR009081">
    <property type="entry name" value="PP-bd_ACP"/>
</dbReference>
<dbReference type="GO" id="GO:0008610">
    <property type="term" value="P:lipid biosynthetic process"/>
    <property type="evidence" value="ECO:0007669"/>
    <property type="project" value="UniProtKB-ARBA"/>
</dbReference>
<dbReference type="InterPro" id="IPR000873">
    <property type="entry name" value="AMP-dep_synth/lig_dom"/>
</dbReference>
<dbReference type="Pfam" id="PF00550">
    <property type="entry name" value="PP-binding"/>
    <property type="match status" value="2"/>
</dbReference>
<dbReference type="SUPFAM" id="SSF47336">
    <property type="entry name" value="ACP-like"/>
    <property type="match status" value="2"/>
</dbReference>
<name>A0A1H3BBA0_9PSEU</name>
<feature type="region of interest" description="Disordered" evidence="4">
    <location>
        <begin position="1578"/>
        <end position="1610"/>
    </location>
</feature>
<dbReference type="InterPro" id="IPR010071">
    <property type="entry name" value="AA_adenyl_dom"/>
</dbReference>
<evidence type="ECO:0000313" key="7">
    <source>
        <dbReference type="Proteomes" id="UP000199529"/>
    </source>
</evidence>
<dbReference type="GO" id="GO:0043041">
    <property type="term" value="P:amino acid activation for nonribosomal peptide biosynthetic process"/>
    <property type="evidence" value="ECO:0007669"/>
    <property type="project" value="TreeGrafter"/>
</dbReference>
<dbReference type="InterPro" id="IPR001242">
    <property type="entry name" value="Condensation_dom"/>
</dbReference>